<keyword evidence="3" id="KW-1185">Reference proteome</keyword>
<proteinExistence type="inferred from homology"/>
<name>A0ABT4BWR8_9FIRM</name>
<protein>
    <submittedName>
        <fullName evidence="2">DegT/DnrJ/EryC1/StrS family aminotransferase</fullName>
    </submittedName>
</protein>
<dbReference type="Proteomes" id="UP001082703">
    <property type="component" value="Unassembled WGS sequence"/>
</dbReference>
<dbReference type="InterPro" id="IPR015422">
    <property type="entry name" value="PyrdxlP-dep_Trfase_small"/>
</dbReference>
<comment type="caution">
    <text evidence="2">The sequence shown here is derived from an EMBL/GenBank/DDBJ whole genome shotgun (WGS) entry which is preliminary data.</text>
</comment>
<accession>A0ABT4BWR8</accession>
<evidence type="ECO:0000256" key="1">
    <source>
        <dbReference type="RuleBase" id="RU004508"/>
    </source>
</evidence>
<organism evidence="2 3">
    <name type="scientific">Caproiciproducens galactitolivorans</name>
    <dbReference type="NCBI Taxonomy" id="642589"/>
    <lineage>
        <taxon>Bacteria</taxon>
        <taxon>Bacillati</taxon>
        <taxon>Bacillota</taxon>
        <taxon>Clostridia</taxon>
        <taxon>Eubacteriales</taxon>
        <taxon>Acutalibacteraceae</taxon>
        <taxon>Caproiciproducens</taxon>
    </lineage>
</organism>
<dbReference type="SUPFAM" id="SSF53383">
    <property type="entry name" value="PLP-dependent transferases"/>
    <property type="match status" value="1"/>
</dbReference>
<dbReference type="GO" id="GO:0008483">
    <property type="term" value="F:transaminase activity"/>
    <property type="evidence" value="ECO:0007669"/>
    <property type="project" value="UniProtKB-KW"/>
</dbReference>
<evidence type="ECO:0000313" key="2">
    <source>
        <dbReference type="EMBL" id="MCY1714760.1"/>
    </source>
</evidence>
<dbReference type="Pfam" id="PF01041">
    <property type="entry name" value="DegT_DnrJ_EryC1"/>
    <property type="match status" value="1"/>
</dbReference>
<dbReference type="EMBL" id="JAPOHA010000011">
    <property type="protein sequence ID" value="MCY1714760.1"/>
    <property type="molecule type" value="Genomic_DNA"/>
</dbReference>
<dbReference type="PANTHER" id="PTHR30244:SF42">
    <property type="entry name" value="UDP-2-ACETAMIDO-2-DEOXY-3-OXO-D-GLUCURONATE AMINOTRANSFERASE"/>
    <property type="match status" value="1"/>
</dbReference>
<dbReference type="InterPro" id="IPR015424">
    <property type="entry name" value="PyrdxlP-dep_Trfase"/>
</dbReference>
<dbReference type="InterPro" id="IPR015421">
    <property type="entry name" value="PyrdxlP-dep_Trfase_major"/>
</dbReference>
<reference evidence="2 3" key="1">
    <citation type="submission" date="2022-11" db="EMBL/GenBank/DDBJ databases">
        <authorList>
            <person name="Caiyu Z."/>
        </authorList>
    </citation>
    <scope>NUCLEOTIDE SEQUENCE [LARGE SCALE GENOMIC DNA]</scope>
    <source>
        <strain evidence="2 3">YR-4</strain>
    </source>
</reference>
<dbReference type="RefSeq" id="WP_268058817.1">
    <property type="nucleotide sequence ID" value="NZ_JAPOHA010000011.1"/>
</dbReference>
<gene>
    <name evidence="2" type="ORF">OUY18_10895</name>
</gene>
<dbReference type="PIRSF" id="PIRSF000390">
    <property type="entry name" value="PLP_StrS"/>
    <property type="match status" value="1"/>
</dbReference>
<dbReference type="CDD" id="cd00616">
    <property type="entry name" value="AHBA_syn"/>
    <property type="match status" value="1"/>
</dbReference>
<dbReference type="Gene3D" id="3.40.640.10">
    <property type="entry name" value="Type I PLP-dependent aspartate aminotransferase-like (Major domain)"/>
    <property type="match status" value="1"/>
</dbReference>
<evidence type="ECO:0000313" key="3">
    <source>
        <dbReference type="Proteomes" id="UP001082703"/>
    </source>
</evidence>
<sequence length="377" mass="41512">MEKIAFNDLGAQYRHLKEEIDKGIADVISGCHFISGPQTEELEKELCDYTGRKFCVSTSNGTDALLMPLMAKGIGRGDAVFVPALTFFATAEVASLLGATPVFCDVEEDTFNMDPKSLEKQVEKVVKEGKLKPKAVIAVDLFGQPAAFPEIEPICKKYGMTLIEDAAQGFGGQINGKKACSFGDFSATSFFPAKALGCYGDGGAVFTDDEEQAALLKSIRVHGKGSFKYENVRVGLNARLDTLQAAILLPKLHAFDKETEHRNWAAKRYADRLQDKFQVPVVHDGYFSSFGYYTLKAESEEQRSKILEGLKTAGVPTMIYYPMPLHLQKVYAPLGYQEGDMPISEKLCKTVFSLPMHGYITEDVIDYICKTLLGLVS</sequence>
<dbReference type="Gene3D" id="3.90.1150.10">
    <property type="entry name" value="Aspartate Aminotransferase, domain 1"/>
    <property type="match status" value="1"/>
</dbReference>
<dbReference type="PANTHER" id="PTHR30244">
    <property type="entry name" value="TRANSAMINASE"/>
    <property type="match status" value="1"/>
</dbReference>
<keyword evidence="2" id="KW-0808">Transferase</keyword>
<keyword evidence="2" id="KW-0032">Aminotransferase</keyword>
<dbReference type="InterPro" id="IPR000653">
    <property type="entry name" value="DegT/StrS_aminotransferase"/>
</dbReference>
<keyword evidence="1" id="KW-0663">Pyridoxal phosphate</keyword>
<comment type="similarity">
    <text evidence="1">Belongs to the DegT/DnrJ/EryC1 family.</text>
</comment>